<feature type="region of interest" description="Disordered" evidence="1">
    <location>
        <begin position="434"/>
        <end position="485"/>
    </location>
</feature>
<proteinExistence type="predicted"/>
<dbReference type="Proteomes" id="UP001385951">
    <property type="component" value="Unassembled WGS sequence"/>
</dbReference>
<dbReference type="Pfam" id="PF14033">
    <property type="entry name" value="DUF4246"/>
    <property type="match status" value="1"/>
</dbReference>
<dbReference type="InterPro" id="IPR025340">
    <property type="entry name" value="DUF4246"/>
</dbReference>
<dbReference type="EMBL" id="JASBNA010000078">
    <property type="protein sequence ID" value="KAK7678017.1"/>
    <property type="molecule type" value="Genomic_DNA"/>
</dbReference>
<reference evidence="3 4" key="1">
    <citation type="submission" date="2022-09" db="EMBL/GenBank/DDBJ databases">
        <authorList>
            <person name="Palmer J.M."/>
        </authorList>
    </citation>
    <scope>NUCLEOTIDE SEQUENCE [LARGE SCALE GENOMIC DNA]</scope>
    <source>
        <strain evidence="3 4">DSM 7382</strain>
    </source>
</reference>
<dbReference type="PANTHER" id="PTHR33119">
    <property type="entry name" value="IFI3P"/>
    <property type="match status" value="1"/>
</dbReference>
<comment type="caution">
    <text evidence="3">The sequence shown here is derived from an EMBL/GenBank/DDBJ whole genome shotgun (WGS) entry which is preliminary data.</text>
</comment>
<protein>
    <recommendedName>
        <fullName evidence="2">DUF4246 domain-containing protein</fullName>
    </recommendedName>
</protein>
<evidence type="ECO:0000313" key="4">
    <source>
        <dbReference type="Proteomes" id="UP001385951"/>
    </source>
</evidence>
<gene>
    <name evidence="3" type="ORF">QCA50_018957</name>
</gene>
<dbReference type="AlphaFoldDB" id="A0AAW0FFK6"/>
<keyword evidence="4" id="KW-1185">Reference proteome</keyword>
<feature type="compositionally biased region" description="Acidic residues" evidence="1">
    <location>
        <begin position="459"/>
        <end position="485"/>
    </location>
</feature>
<evidence type="ECO:0000313" key="3">
    <source>
        <dbReference type="EMBL" id="KAK7678017.1"/>
    </source>
</evidence>
<accession>A0AAW0FFK6</accession>
<dbReference type="InterPro" id="IPR049192">
    <property type="entry name" value="DUF4246_C"/>
</dbReference>
<evidence type="ECO:0000256" key="1">
    <source>
        <dbReference type="SAM" id="MobiDB-lite"/>
    </source>
</evidence>
<dbReference type="PANTHER" id="PTHR33119:SF1">
    <property type="entry name" value="FE2OG DIOXYGENASE DOMAIN-CONTAINING PROTEIN"/>
    <property type="match status" value="1"/>
</dbReference>
<organism evidence="3 4">
    <name type="scientific">Cerrena zonata</name>
    <dbReference type="NCBI Taxonomy" id="2478898"/>
    <lineage>
        <taxon>Eukaryota</taxon>
        <taxon>Fungi</taxon>
        <taxon>Dikarya</taxon>
        <taxon>Basidiomycota</taxon>
        <taxon>Agaricomycotina</taxon>
        <taxon>Agaricomycetes</taxon>
        <taxon>Polyporales</taxon>
        <taxon>Cerrenaceae</taxon>
        <taxon>Cerrena</taxon>
    </lineage>
</organism>
<sequence>MAPNAKLRKFCDAIRAKPDWALKILDPERSLAWKWAEEAGLLKNLKPDDPQDEEVNIHDRRLTRGAVQDTIDELKHEARRIRALDYSIHLKSPQIPARDVDWQAIDQDVFKMLKYANTSKRGVRPANLRIKPSIGIYVSDGLVPKSLHTELVNGLDTLAAIEPKDFHPGTFGRVQDLIHPSLYPYTIGTTKLAPGVEPPSLVDGAEGFYSEMSTHADSPTEDVFQSSQSWIPSVFTVNEDATDARIESYINGLGRREYFPDIYRLVEKVFVLCLPHFKKTLDDSRLFEDAEETPSETRFLNRRDEREDTDMTRDEWNKIIQDSHDARAQEDRDFEESVKKARDKAIQEWNDYASAEVSNVDQKAFVAYRKEFQGKSMKVIVKAANYILRPGQEYEGSWHIEGMPHERVIASAIYYYSTDPTLSDEGLSFRRFRNPNGFPNEMENHSDQFWVQRKRKTEGDEEEEEDDSDEEEWDVKDYPSDWEQDDNGYMSLVMNVMVGTVPTTNSEDILPTGHGTGRILSFPNFVQHKVLKLKNEGTETAIRKILCFFLVEDDDNNLNIEDENVEWPGFFYSDIVGKKVLTTSDVPIQAQQTNFPTLRLLLARASQRVIGKALPNELIDLIFNFGDFGVTIAQAEGLRRLFMDERSPKTDSDRYGGPSIWEDDVSLCEH</sequence>
<name>A0AAW0FFK6_9APHY</name>
<evidence type="ECO:0000259" key="2">
    <source>
        <dbReference type="Pfam" id="PF14033"/>
    </source>
</evidence>
<feature type="domain" description="DUF4246" evidence="2">
    <location>
        <begin position="134"/>
        <end position="552"/>
    </location>
</feature>